<keyword evidence="11" id="KW-0547">Nucleotide-binding</keyword>
<evidence type="ECO:0000256" key="7">
    <source>
        <dbReference type="ARBA" id="ARBA00022490"/>
    </source>
</evidence>
<dbReference type="GO" id="GO:0016020">
    <property type="term" value="C:membrane"/>
    <property type="evidence" value="ECO:0007669"/>
    <property type="project" value="InterPro"/>
</dbReference>
<evidence type="ECO:0000313" key="22">
    <source>
        <dbReference type="EMBL" id="NYJ01858.1"/>
    </source>
</evidence>
<dbReference type="SUPFAM" id="SSF55874">
    <property type="entry name" value="ATPase domain of HSP90 chaperone/DNA topoisomerase II/histidine kinase"/>
    <property type="match status" value="1"/>
</dbReference>
<comment type="subcellular location">
    <subcellularLocation>
        <location evidence="3">Cytoplasm</location>
    </subcellularLocation>
</comment>
<evidence type="ECO:0000256" key="1">
    <source>
        <dbReference type="ARBA" id="ARBA00000085"/>
    </source>
</evidence>
<reference evidence="22 23" key="1">
    <citation type="submission" date="2020-07" db="EMBL/GenBank/DDBJ databases">
        <title>Sequencing the genomes of 1000 actinobacteria strains.</title>
        <authorList>
            <person name="Klenk H.-P."/>
        </authorList>
    </citation>
    <scope>NUCLEOTIDE SEQUENCE [LARGE SCALE GENOMIC DNA]</scope>
    <source>
        <strain evidence="22 23">DSM 103833</strain>
    </source>
</reference>
<dbReference type="PROSITE" id="PS50109">
    <property type="entry name" value="HIS_KIN"/>
    <property type="match status" value="1"/>
</dbReference>
<feature type="transmembrane region" description="Helical" evidence="20">
    <location>
        <begin position="81"/>
        <end position="103"/>
    </location>
</feature>
<evidence type="ECO:0000256" key="9">
    <source>
        <dbReference type="ARBA" id="ARBA00022679"/>
    </source>
</evidence>
<comment type="catalytic activity">
    <reaction evidence="1">
        <text>ATP + protein L-histidine = ADP + protein N-phospho-L-histidine.</text>
        <dbReference type="EC" id="2.7.13.3"/>
    </reaction>
</comment>
<dbReference type="PANTHER" id="PTHR24421">
    <property type="entry name" value="NITRATE/NITRITE SENSOR PROTEIN NARX-RELATED"/>
    <property type="match status" value="1"/>
</dbReference>
<evidence type="ECO:0000256" key="19">
    <source>
        <dbReference type="SAM" id="MobiDB-lite"/>
    </source>
</evidence>
<comment type="function">
    <text evidence="17">Member of the two-component regulatory system NreB/NreC involved in the control of dissimilatory nitrate/nitrite reduction in response to oxygen. NreB functions as a direct oxygen sensor histidine kinase which is autophosphorylated, in the absence of oxygen, probably at the conserved histidine residue, and transfers its phosphate group probably to a conserved aspartate residue of NreC. NreB/NreC activates the expression of the nitrate (narGHJI) and nitrite (nir) reductase operons, as well as the putative nitrate transporter gene narT.</text>
</comment>
<dbReference type="InterPro" id="IPR003594">
    <property type="entry name" value="HATPase_dom"/>
</dbReference>
<evidence type="ECO:0000256" key="14">
    <source>
        <dbReference type="ARBA" id="ARBA00023004"/>
    </source>
</evidence>
<dbReference type="GO" id="GO:0000155">
    <property type="term" value="F:phosphorelay sensor kinase activity"/>
    <property type="evidence" value="ECO:0007669"/>
    <property type="project" value="InterPro"/>
</dbReference>
<comment type="cofactor">
    <cofactor evidence="2">
        <name>[4Fe-4S] cluster</name>
        <dbReference type="ChEBI" id="CHEBI:49883"/>
    </cofactor>
</comment>
<keyword evidence="10" id="KW-0479">Metal-binding</keyword>
<dbReference type="InterPro" id="IPR050482">
    <property type="entry name" value="Sensor_HK_TwoCompSys"/>
</dbReference>
<keyword evidence="8" id="KW-0597">Phosphoprotein</keyword>
<keyword evidence="12 22" id="KW-0418">Kinase</keyword>
<feature type="transmembrane region" description="Helical" evidence="20">
    <location>
        <begin position="150"/>
        <end position="169"/>
    </location>
</feature>
<organism evidence="22 23">
    <name type="scientific">Nocardioides thalensis</name>
    <dbReference type="NCBI Taxonomy" id="1914755"/>
    <lineage>
        <taxon>Bacteria</taxon>
        <taxon>Bacillati</taxon>
        <taxon>Actinomycetota</taxon>
        <taxon>Actinomycetes</taxon>
        <taxon>Propionibacteriales</taxon>
        <taxon>Nocardioidaceae</taxon>
        <taxon>Nocardioides</taxon>
    </lineage>
</organism>
<dbReference type="InterPro" id="IPR004358">
    <property type="entry name" value="Sig_transdc_His_kin-like_C"/>
</dbReference>
<feature type="transmembrane region" description="Helical" evidence="20">
    <location>
        <begin position="210"/>
        <end position="231"/>
    </location>
</feature>
<dbReference type="Pfam" id="PF02518">
    <property type="entry name" value="HATPase_c"/>
    <property type="match status" value="1"/>
</dbReference>
<comment type="caution">
    <text evidence="22">The sequence shown here is derived from an EMBL/GenBank/DDBJ whole genome shotgun (WGS) entry which is preliminary data.</text>
</comment>
<protein>
    <recommendedName>
        <fullName evidence="5">Oxygen sensor histidine kinase NreB</fullName>
        <ecNumber evidence="4">2.7.13.3</ecNumber>
    </recommendedName>
    <alternativeName>
        <fullName evidence="18">Nitrogen regulation protein B</fullName>
    </alternativeName>
</protein>
<evidence type="ECO:0000256" key="17">
    <source>
        <dbReference type="ARBA" id="ARBA00024827"/>
    </source>
</evidence>
<evidence type="ECO:0000256" key="20">
    <source>
        <dbReference type="SAM" id="Phobius"/>
    </source>
</evidence>
<sequence>MPTTDPAPAQVQSVPARIACVVGPAITAAAGVFAVLVTDRAPADHVAALELPGPWTDSLAGLALAAAGTVVLRNRRHVLGWLLLAFGMWSALNAASGAWLALATAHDPALPGAELAFWFFMRLGAGLLLILPLILLLYPTGRLPTGRWRWPALVSLAGTAALPLLLLVIPAEVAEMESPDSPLPPSVLALDLDPVTIPLPDQVWQAALQASYLVVPVSLVLPFLIVTAGYRRASGADRVRMRWLLWAGIVDVLVMLAFAVLPDAVGSYGLSVALAVTGAAVAVGLVRPDVIDVDRLLDSTIVYGALVVLSYLLDLALLALASNLLGAHLSGAESLVLAVFVVSLVYAPLRHRLWRWVRRSARGERDDPYGVMSRLAARLETSDTPSSQLLEIARAVSRAFRTTYAGVELLQDDGSHVTVEHGTPPAETDAMPIAYRGEAIGWLHLPRGPRQRLRRADEALLADMVRQAAAAARAAQLSDQLQASRERIVTAVEDERRRLRNELHDGLGPTLAAIASRIDTARITAQRAPTEADHALAAARGDISGLLAEVRRLVHGLRPPALDDVGLAGALRQQADRIRTPALSVTVDVAADLGPLPAAAEVAAFRIASEALTNAVRHSGAGHAHVRIDVRDQELVVEVADDGVGIGPDSLAGVGLSSMRERARELGGRCTVESSAAGGTRVTAHLPIREVAGGRVTAPAPRSEPAVTPQASMEVTL</sequence>
<keyword evidence="16" id="KW-0411">Iron-sulfur</keyword>
<dbReference type="InterPro" id="IPR011712">
    <property type="entry name" value="Sig_transdc_His_kin_sub3_dim/P"/>
</dbReference>
<dbReference type="Gene3D" id="1.20.5.1930">
    <property type="match status" value="1"/>
</dbReference>
<keyword evidence="14" id="KW-0408">Iron</keyword>
<feature type="region of interest" description="Disordered" evidence="19">
    <location>
        <begin position="694"/>
        <end position="717"/>
    </location>
</feature>
<evidence type="ECO:0000256" key="13">
    <source>
        <dbReference type="ARBA" id="ARBA00022840"/>
    </source>
</evidence>
<dbReference type="AlphaFoldDB" id="A0A853C5U6"/>
<keyword evidence="13" id="KW-0067">ATP-binding</keyword>
<evidence type="ECO:0000256" key="11">
    <source>
        <dbReference type="ARBA" id="ARBA00022741"/>
    </source>
</evidence>
<dbReference type="GO" id="GO:0046983">
    <property type="term" value="F:protein dimerization activity"/>
    <property type="evidence" value="ECO:0007669"/>
    <property type="project" value="InterPro"/>
</dbReference>
<evidence type="ECO:0000256" key="10">
    <source>
        <dbReference type="ARBA" id="ARBA00022723"/>
    </source>
</evidence>
<evidence type="ECO:0000313" key="23">
    <source>
        <dbReference type="Proteomes" id="UP000530424"/>
    </source>
</evidence>
<keyword evidence="9" id="KW-0808">Transferase</keyword>
<keyword evidence="20" id="KW-0472">Membrane</keyword>
<evidence type="ECO:0000259" key="21">
    <source>
        <dbReference type="PROSITE" id="PS50109"/>
    </source>
</evidence>
<keyword evidence="15" id="KW-0902">Two-component regulatory system</keyword>
<dbReference type="GO" id="GO:0051539">
    <property type="term" value="F:4 iron, 4 sulfur cluster binding"/>
    <property type="evidence" value="ECO:0007669"/>
    <property type="project" value="UniProtKB-KW"/>
</dbReference>
<feature type="transmembrane region" description="Helical" evidence="20">
    <location>
        <begin position="115"/>
        <end position="138"/>
    </location>
</feature>
<feature type="domain" description="Histidine kinase" evidence="21">
    <location>
        <begin position="606"/>
        <end position="690"/>
    </location>
</feature>
<keyword evidence="20" id="KW-0812">Transmembrane</keyword>
<feature type="transmembrane region" description="Helical" evidence="20">
    <location>
        <begin position="300"/>
        <end position="321"/>
    </location>
</feature>
<dbReference type="InterPro" id="IPR036890">
    <property type="entry name" value="HATPase_C_sf"/>
</dbReference>
<dbReference type="GO" id="GO:0046872">
    <property type="term" value="F:metal ion binding"/>
    <property type="evidence" value="ECO:0007669"/>
    <property type="project" value="UniProtKB-KW"/>
</dbReference>
<accession>A0A853C5U6</accession>
<dbReference type="PANTHER" id="PTHR24421:SF10">
    <property type="entry name" value="NITRATE_NITRITE SENSOR PROTEIN NARQ"/>
    <property type="match status" value="1"/>
</dbReference>
<dbReference type="EC" id="2.7.13.3" evidence="4"/>
<dbReference type="Proteomes" id="UP000530424">
    <property type="component" value="Unassembled WGS sequence"/>
</dbReference>
<name>A0A853C5U6_9ACTN</name>
<keyword evidence="23" id="KW-1185">Reference proteome</keyword>
<dbReference type="GO" id="GO:0005524">
    <property type="term" value="F:ATP binding"/>
    <property type="evidence" value="ECO:0007669"/>
    <property type="project" value="UniProtKB-KW"/>
</dbReference>
<keyword evidence="6" id="KW-0004">4Fe-4S</keyword>
<feature type="transmembrane region" description="Helical" evidence="20">
    <location>
        <begin position="267"/>
        <end position="288"/>
    </location>
</feature>
<dbReference type="Pfam" id="PF07730">
    <property type="entry name" value="HisKA_3"/>
    <property type="match status" value="1"/>
</dbReference>
<proteinExistence type="predicted"/>
<dbReference type="PRINTS" id="PR00344">
    <property type="entry name" value="BCTRLSENSOR"/>
</dbReference>
<dbReference type="InterPro" id="IPR005467">
    <property type="entry name" value="His_kinase_dom"/>
</dbReference>
<evidence type="ECO:0000256" key="18">
    <source>
        <dbReference type="ARBA" id="ARBA00030800"/>
    </source>
</evidence>
<evidence type="ECO:0000256" key="3">
    <source>
        <dbReference type="ARBA" id="ARBA00004496"/>
    </source>
</evidence>
<evidence type="ECO:0000256" key="12">
    <source>
        <dbReference type="ARBA" id="ARBA00022777"/>
    </source>
</evidence>
<dbReference type="SMART" id="SM00387">
    <property type="entry name" value="HATPase_c"/>
    <property type="match status" value="1"/>
</dbReference>
<dbReference type="GO" id="GO:0005737">
    <property type="term" value="C:cytoplasm"/>
    <property type="evidence" value="ECO:0007669"/>
    <property type="project" value="UniProtKB-SubCell"/>
</dbReference>
<evidence type="ECO:0000256" key="16">
    <source>
        <dbReference type="ARBA" id="ARBA00023014"/>
    </source>
</evidence>
<dbReference type="RefSeq" id="WP_179668294.1">
    <property type="nucleotide sequence ID" value="NZ_JACCFP010000001.1"/>
</dbReference>
<dbReference type="CDD" id="cd16917">
    <property type="entry name" value="HATPase_UhpB-NarQ-NarX-like"/>
    <property type="match status" value="1"/>
</dbReference>
<keyword evidence="7" id="KW-0963">Cytoplasm</keyword>
<evidence type="ECO:0000256" key="6">
    <source>
        <dbReference type="ARBA" id="ARBA00022485"/>
    </source>
</evidence>
<feature type="transmembrane region" description="Helical" evidence="20">
    <location>
        <begin position="327"/>
        <end position="349"/>
    </location>
</feature>
<keyword evidence="20" id="KW-1133">Transmembrane helix</keyword>
<evidence type="ECO:0000256" key="4">
    <source>
        <dbReference type="ARBA" id="ARBA00012438"/>
    </source>
</evidence>
<evidence type="ECO:0000256" key="5">
    <source>
        <dbReference type="ARBA" id="ARBA00017322"/>
    </source>
</evidence>
<feature type="transmembrane region" description="Helical" evidence="20">
    <location>
        <begin position="243"/>
        <end position="261"/>
    </location>
</feature>
<evidence type="ECO:0000256" key="8">
    <source>
        <dbReference type="ARBA" id="ARBA00022553"/>
    </source>
</evidence>
<evidence type="ECO:0000256" key="15">
    <source>
        <dbReference type="ARBA" id="ARBA00023012"/>
    </source>
</evidence>
<dbReference type="Gene3D" id="3.30.565.10">
    <property type="entry name" value="Histidine kinase-like ATPase, C-terminal domain"/>
    <property type="match status" value="1"/>
</dbReference>
<dbReference type="EMBL" id="JACCFP010000001">
    <property type="protein sequence ID" value="NYJ01858.1"/>
    <property type="molecule type" value="Genomic_DNA"/>
</dbReference>
<feature type="transmembrane region" description="Helical" evidence="20">
    <location>
        <begin position="18"/>
        <end position="38"/>
    </location>
</feature>
<gene>
    <name evidence="22" type="ORF">HNR19_002556</name>
</gene>
<evidence type="ECO:0000256" key="2">
    <source>
        <dbReference type="ARBA" id="ARBA00001966"/>
    </source>
</evidence>